<dbReference type="InterPro" id="IPR044140">
    <property type="entry name" value="ProRS_anticodon_short"/>
</dbReference>
<dbReference type="Pfam" id="PF03129">
    <property type="entry name" value="HGTP_anticodon"/>
    <property type="match status" value="1"/>
</dbReference>
<dbReference type="STRING" id="1314790.A0A1Y1Y874"/>
<dbReference type="GO" id="GO:0006433">
    <property type="term" value="P:prolyl-tRNA aminoacylation"/>
    <property type="evidence" value="ECO:0007669"/>
    <property type="project" value="InterPro"/>
</dbReference>
<dbReference type="NCBIfam" id="TIGR00409">
    <property type="entry name" value="proS_fam_II"/>
    <property type="match status" value="1"/>
</dbReference>
<comment type="caution">
    <text evidence="14">The sequence shown here is derived from an EMBL/GenBank/DDBJ whole genome shotgun (WGS) entry which is preliminary data.</text>
</comment>
<dbReference type="InterPro" id="IPR050062">
    <property type="entry name" value="Pro-tRNA_synthetase"/>
</dbReference>
<dbReference type="CDD" id="cd00861">
    <property type="entry name" value="ProRS_anticodon_short"/>
    <property type="match status" value="1"/>
</dbReference>
<dbReference type="CDD" id="cd00779">
    <property type="entry name" value="ProRS_core_prok"/>
    <property type="match status" value="1"/>
</dbReference>
<dbReference type="EMBL" id="MCFE01000224">
    <property type="protein sequence ID" value="ORX93784.1"/>
    <property type="molecule type" value="Genomic_DNA"/>
</dbReference>
<evidence type="ECO:0000313" key="14">
    <source>
        <dbReference type="EMBL" id="ORX93784.1"/>
    </source>
</evidence>
<dbReference type="SUPFAM" id="SSF52954">
    <property type="entry name" value="Class II aaRS ABD-related"/>
    <property type="match status" value="1"/>
</dbReference>
<dbReference type="FunFam" id="3.30.930.10:FF:000066">
    <property type="entry name" value="Proline--tRNA ligase"/>
    <property type="match status" value="1"/>
</dbReference>
<dbReference type="InterPro" id="IPR002316">
    <property type="entry name" value="Pro-tRNA-ligase_IIa"/>
</dbReference>
<dbReference type="SUPFAM" id="SSF55681">
    <property type="entry name" value="Class II aaRS and biotin synthetases"/>
    <property type="match status" value="1"/>
</dbReference>
<keyword evidence="7" id="KW-0547">Nucleotide-binding</keyword>
<dbReference type="PRINTS" id="PR01046">
    <property type="entry name" value="TRNASYNTHPRO"/>
</dbReference>
<dbReference type="OrthoDB" id="10267474at2759"/>
<protein>
    <recommendedName>
        <fullName evidence="4">proline--tRNA ligase</fullName>
        <ecNumber evidence="4">6.1.1.15</ecNumber>
    </recommendedName>
    <alternativeName>
        <fullName evidence="11">Prolyl-tRNA synthetase</fullName>
    </alternativeName>
</protein>
<dbReference type="Pfam" id="PF00587">
    <property type="entry name" value="tRNA-synt_2b"/>
    <property type="match status" value="1"/>
</dbReference>
<comment type="subunit">
    <text evidence="3">Homodimer.</text>
</comment>
<feature type="domain" description="Aminoacyl-transfer RNA synthetases class-II family profile" evidence="13">
    <location>
        <begin position="63"/>
        <end position="474"/>
    </location>
</feature>
<sequence>MLLATSQSKLFNVFVRQGQRSFASIRYRNVLSQQFVPTTKENANKEDKNVKSVDLMLRSGLLRQSSSGIYSLLPFAVRTLEKLERIIDEEMRSVGGQKVSLPLLLSPEGWKATGRWESTGKELFKLQDRKGSEFCLAPTHEEEITQLVANEVSSYRQLPVRLYQIGNKYRDELRPRSGLLRGREFIMKDLYTFDATEEEAQVTYDLVKEAYHRIFTRVAIPFAVAEADSGNIGGSKSHEFHFVSQAGEDSLISCRECGYTANEERAIGKIKGQTEELGSVLSQETIDKLRKYSLHWSVSEEEHPELSLIVTEKGRQINGLKVKASFKPVKLLTEEQMLDWLSQHSVNKLNLLLDDSVRCNATAHEFENSKTSQITDILRGNQIDTHMGDFHNTKAGDACPHCVESRPLSVERAVEVGHTFLLGTKYSALLNATYQPADSVAKVPMQMGCYGIGVSRLLAAIVESSHDSKGIVWPPSVAPYRMCLIPLVTGKHAENDQMLTKGTEELYDRMHSEVGWLRDELIIDDRKGVSAGFRMKDAELIGYPWSVVIGKSYLKDGKFELQIRQTGEKQFLTKDELVNLFRTMELNV</sequence>
<dbReference type="PANTHER" id="PTHR42753">
    <property type="entry name" value="MITOCHONDRIAL RIBOSOME PROTEIN L39/PROLYL-TRNA LIGASE FAMILY MEMBER"/>
    <property type="match status" value="1"/>
</dbReference>
<dbReference type="GO" id="GO:0005524">
    <property type="term" value="F:ATP binding"/>
    <property type="evidence" value="ECO:0007669"/>
    <property type="project" value="UniProtKB-KW"/>
</dbReference>
<evidence type="ECO:0000256" key="7">
    <source>
        <dbReference type="ARBA" id="ARBA00022741"/>
    </source>
</evidence>
<evidence type="ECO:0000256" key="12">
    <source>
        <dbReference type="ARBA" id="ARBA00047671"/>
    </source>
</evidence>
<dbReference type="InterPro" id="IPR004500">
    <property type="entry name" value="Pro-tRNA-synth_IIa_bac-type"/>
</dbReference>
<evidence type="ECO:0000256" key="1">
    <source>
        <dbReference type="ARBA" id="ARBA00004496"/>
    </source>
</evidence>
<dbReference type="GO" id="GO:0005739">
    <property type="term" value="C:mitochondrion"/>
    <property type="evidence" value="ECO:0007669"/>
    <property type="project" value="TreeGrafter"/>
</dbReference>
<evidence type="ECO:0000256" key="8">
    <source>
        <dbReference type="ARBA" id="ARBA00022840"/>
    </source>
</evidence>
<keyword evidence="6" id="KW-0436">Ligase</keyword>
<dbReference type="InterPro" id="IPR002314">
    <property type="entry name" value="aa-tRNA-synt_IIb"/>
</dbReference>
<keyword evidence="9" id="KW-0648">Protein biosynthesis</keyword>
<evidence type="ECO:0000256" key="3">
    <source>
        <dbReference type="ARBA" id="ARBA00011738"/>
    </source>
</evidence>
<dbReference type="InterPro" id="IPR006195">
    <property type="entry name" value="aa-tRNA-synth_II"/>
</dbReference>
<evidence type="ECO:0000256" key="4">
    <source>
        <dbReference type="ARBA" id="ARBA00012831"/>
    </source>
</evidence>
<dbReference type="InterPro" id="IPR033730">
    <property type="entry name" value="ProRS_core_prok"/>
</dbReference>
<dbReference type="Gene3D" id="3.40.50.800">
    <property type="entry name" value="Anticodon-binding domain"/>
    <property type="match status" value="1"/>
</dbReference>
<comment type="catalytic activity">
    <reaction evidence="12">
        <text>tRNA(Pro) + L-proline + ATP = L-prolyl-tRNA(Pro) + AMP + diphosphate</text>
        <dbReference type="Rhea" id="RHEA:14305"/>
        <dbReference type="Rhea" id="RHEA-COMP:9700"/>
        <dbReference type="Rhea" id="RHEA-COMP:9702"/>
        <dbReference type="ChEBI" id="CHEBI:30616"/>
        <dbReference type="ChEBI" id="CHEBI:33019"/>
        <dbReference type="ChEBI" id="CHEBI:60039"/>
        <dbReference type="ChEBI" id="CHEBI:78442"/>
        <dbReference type="ChEBI" id="CHEBI:78532"/>
        <dbReference type="ChEBI" id="CHEBI:456215"/>
        <dbReference type="EC" id="6.1.1.15"/>
    </reaction>
</comment>
<proteinExistence type="inferred from homology"/>
<evidence type="ECO:0000259" key="13">
    <source>
        <dbReference type="PROSITE" id="PS50862"/>
    </source>
</evidence>
<evidence type="ECO:0000313" key="15">
    <source>
        <dbReference type="Proteomes" id="UP000193498"/>
    </source>
</evidence>
<evidence type="ECO:0000256" key="5">
    <source>
        <dbReference type="ARBA" id="ARBA00022490"/>
    </source>
</evidence>
<organism evidence="14 15">
    <name type="scientific">Basidiobolus meristosporus CBS 931.73</name>
    <dbReference type="NCBI Taxonomy" id="1314790"/>
    <lineage>
        <taxon>Eukaryota</taxon>
        <taxon>Fungi</taxon>
        <taxon>Fungi incertae sedis</taxon>
        <taxon>Zoopagomycota</taxon>
        <taxon>Entomophthoromycotina</taxon>
        <taxon>Basidiobolomycetes</taxon>
        <taxon>Basidiobolales</taxon>
        <taxon>Basidiobolaceae</taxon>
        <taxon>Basidiobolus</taxon>
    </lineage>
</organism>
<evidence type="ECO:0000256" key="6">
    <source>
        <dbReference type="ARBA" id="ARBA00022598"/>
    </source>
</evidence>
<name>A0A1Y1Y874_9FUNG</name>
<evidence type="ECO:0000256" key="9">
    <source>
        <dbReference type="ARBA" id="ARBA00022917"/>
    </source>
</evidence>
<dbReference type="Proteomes" id="UP000193498">
    <property type="component" value="Unassembled WGS sequence"/>
</dbReference>
<keyword evidence="10 14" id="KW-0030">Aminoacyl-tRNA synthetase</keyword>
<dbReference type="FunCoup" id="A0A1Y1Y874">
    <property type="interactions" value="406"/>
</dbReference>
<evidence type="ECO:0000256" key="11">
    <source>
        <dbReference type="ARBA" id="ARBA00029731"/>
    </source>
</evidence>
<dbReference type="InterPro" id="IPR045864">
    <property type="entry name" value="aa-tRNA-synth_II/BPL/LPL"/>
</dbReference>
<dbReference type="PANTHER" id="PTHR42753:SF2">
    <property type="entry name" value="PROLINE--TRNA LIGASE"/>
    <property type="match status" value="1"/>
</dbReference>
<dbReference type="GO" id="GO:0004827">
    <property type="term" value="F:proline-tRNA ligase activity"/>
    <property type="evidence" value="ECO:0007669"/>
    <property type="project" value="UniProtKB-EC"/>
</dbReference>
<keyword evidence="8" id="KW-0067">ATP-binding</keyword>
<keyword evidence="5" id="KW-0963">Cytoplasm</keyword>
<dbReference type="PROSITE" id="PS50862">
    <property type="entry name" value="AA_TRNA_LIGASE_II"/>
    <property type="match status" value="1"/>
</dbReference>
<dbReference type="InterPro" id="IPR036621">
    <property type="entry name" value="Anticodon-bd_dom_sf"/>
</dbReference>
<comment type="subcellular location">
    <subcellularLocation>
        <location evidence="1">Cytoplasm</location>
    </subcellularLocation>
</comment>
<reference evidence="14 15" key="1">
    <citation type="submission" date="2016-07" db="EMBL/GenBank/DDBJ databases">
        <title>Pervasive Adenine N6-methylation of Active Genes in Fungi.</title>
        <authorList>
            <consortium name="DOE Joint Genome Institute"/>
            <person name="Mondo S.J."/>
            <person name="Dannebaum R.O."/>
            <person name="Kuo R.C."/>
            <person name="Labutti K."/>
            <person name="Haridas S."/>
            <person name="Kuo A."/>
            <person name="Salamov A."/>
            <person name="Ahrendt S.R."/>
            <person name="Lipzen A."/>
            <person name="Sullivan W."/>
            <person name="Andreopoulos W.B."/>
            <person name="Clum A."/>
            <person name="Lindquist E."/>
            <person name="Daum C."/>
            <person name="Ramamoorthy G.K."/>
            <person name="Gryganskyi A."/>
            <person name="Culley D."/>
            <person name="Magnuson J.K."/>
            <person name="James T.Y."/>
            <person name="O'Malley M.A."/>
            <person name="Stajich J.E."/>
            <person name="Spatafora J.W."/>
            <person name="Visel A."/>
            <person name="Grigoriev I.V."/>
        </authorList>
    </citation>
    <scope>NUCLEOTIDE SEQUENCE [LARGE SCALE GENOMIC DNA]</scope>
    <source>
        <strain evidence="14 15">CBS 931.73</strain>
    </source>
</reference>
<comment type="similarity">
    <text evidence="2">Belongs to the class-II aminoacyl-tRNA synthetase family.</text>
</comment>
<dbReference type="AlphaFoldDB" id="A0A1Y1Y874"/>
<evidence type="ECO:0000256" key="10">
    <source>
        <dbReference type="ARBA" id="ARBA00023146"/>
    </source>
</evidence>
<dbReference type="InterPro" id="IPR004154">
    <property type="entry name" value="Anticodon-bd"/>
</dbReference>
<dbReference type="InParanoid" id="A0A1Y1Y874"/>
<evidence type="ECO:0000256" key="2">
    <source>
        <dbReference type="ARBA" id="ARBA00008226"/>
    </source>
</evidence>
<keyword evidence="15" id="KW-1185">Reference proteome</keyword>
<dbReference type="EC" id="6.1.1.15" evidence="4"/>
<dbReference type="Gene3D" id="3.30.930.10">
    <property type="entry name" value="Bira Bifunctional Protein, Domain 2"/>
    <property type="match status" value="2"/>
</dbReference>
<accession>A0A1Y1Y874</accession>
<gene>
    <name evidence="14" type="ORF">K493DRAFT_284402</name>
</gene>